<protein>
    <submittedName>
        <fullName evidence="1">Uncharacterized protein</fullName>
    </submittedName>
</protein>
<evidence type="ECO:0000313" key="2">
    <source>
        <dbReference type="Proteomes" id="UP000010552"/>
    </source>
</evidence>
<organism evidence="1 2">
    <name type="scientific">Pteropus alecto</name>
    <name type="common">Black flying fox</name>
    <dbReference type="NCBI Taxonomy" id="9402"/>
    <lineage>
        <taxon>Eukaryota</taxon>
        <taxon>Metazoa</taxon>
        <taxon>Chordata</taxon>
        <taxon>Craniata</taxon>
        <taxon>Vertebrata</taxon>
        <taxon>Euteleostomi</taxon>
        <taxon>Mammalia</taxon>
        <taxon>Eutheria</taxon>
        <taxon>Laurasiatheria</taxon>
        <taxon>Chiroptera</taxon>
        <taxon>Yinpterochiroptera</taxon>
        <taxon>Pteropodoidea</taxon>
        <taxon>Pteropodidae</taxon>
        <taxon>Pteropodinae</taxon>
        <taxon>Pteropus</taxon>
    </lineage>
</organism>
<sequence>MTGAVFLTVCWERPSSTARRHLGYLAYGEREGPFRQGYLAYGEREGPFGHVQDHPILSLILRTCCLWFFHFHSGCRHRQACLVPFQHARPESFDRTRELNQSQAEHGRARALSEPFRNRREDAAILKTFASVQ</sequence>
<proteinExistence type="predicted"/>
<dbReference type="AlphaFoldDB" id="L5L607"/>
<dbReference type="Proteomes" id="UP000010552">
    <property type="component" value="Unassembled WGS sequence"/>
</dbReference>
<accession>L5L607</accession>
<reference evidence="2" key="1">
    <citation type="journal article" date="2013" name="Science">
        <title>Comparative analysis of bat genomes provides insight into the evolution of flight and immunity.</title>
        <authorList>
            <person name="Zhang G."/>
            <person name="Cowled C."/>
            <person name="Shi Z."/>
            <person name="Huang Z."/>
            <person name="Bishop-Lilly K.A."/>
            <person name="Fang X."/>
            <person name="Wynne J.W."/>
            <person name="Xiong Z."/>
            <person name="Baker M.L."/>
            <person name="Zhao W."/>
            <person name="Tachedjian M."/>
            <person name="Zhu Y."/>
            <person name="Zhou P."/>
            <person name="Jiang X."/>
            <person name="Ng J."/>
            <person name="Yang L."/>
            <person name="Wu L."/>
            <person name="Xiao J."/>
            <person name="Feng Y."/>
            <person name="Chen Y."/>
            <person name="Sun X."/>
            <person name="Zhang Y."/>
            <person name="Marsh G.A."/>
            <person name="Crameri G."/>
            <person name="Broder C.C."/>
            <person name="Frey K.G."/>
            <person name="Wang L.F."/>
            <person name="Wang J."/>
        </authorList>
    </citation>
    <scope>NUCLEOTIDE SEQUENCE [LARGE SCALE GENOMIC DNA]</scope>
</reference>
<dbReference type="EMBL" id="KB030309">
    <property type="protein sequence ID" value="ELK18458.1"/>
    <property type="molecule type" value="Genomic_DNA"/>
</dbReference>
<dbReference type="InParanoid" id="L5L607"/>
<gene>
    <name evidence="1" type="ORF">PAL_GLEAN10004457</name>
</gene>
<evidence type="ECO:0000313" key="1">
    <source>
        <dbReference type="EMBL" id="ELK18458.1"/>
    </source>
</evidence>
<keyword evidence="2" id="KW-1185">Reference proteome</keyword>
<name>L5L607_PTEAL</name>